<gene>
    <name evidence="2" type="ORF">BDK51DRAFT_52422</name>
</gene>
<evidence type="ECO:0008006" key="4">
    <source>
        <dbReference type="Google" id="ProtNLM"/>
    </source>
</evidence>
<dbReference type="Proteomes" id="UP000269721">
    <property type="component" value="Unassembled WGS sequence"/>
</dbReference>
<feature type="compositionally biased region" description="Low complexity" evidence="1">
    <location>
        <begin position="36"/>
        <end position="78"/>
    </location>
</feature>
<evidence type="ECO:0000313" key="2">
    <source>
        <dbReference type="EMBL" id="RKO90335.1"/>
    </source>
</evidence>
<sequence>MGIGVDRANIDQWIRAKYERKQYAKKGPIPDPDTLPLPDGVAPPQTYAPAPTPQAKPATPQPAFANFAAAPAPATTAPKSSASDDLFSVFQSPPSTTPTAALQPQQGQQAGLKSSILSLYATPAQQQAPTNFAAFGAAAGFSSAPTPGFGAPIPVAGPSGGFGGFSTPPPVQQQPLQPQGAQFFGLASTTTSSPTAPAFGAFSAPLSPSSIGTPVHQQQQPASGAVGGIPNFAGFGAAAAVPAPVQKPPSAEDVWGSFQ</sequence>
<feature type="region of interest" description="Disordered" evidence="1">
    <location>
        <begin position="22"/>
        <end position="108"/>
    </location>
</feature>
<evidence type="ECO:0000256" key="1">
    <source>
        <dbReference type="SAM" id="MobiDB-lite"/>
    </source>
</evidence>
<feature type="compositionally biased region" description="Low complexity" evidence="1">
    <location>
        <begin position="91"/>
        <end position="108"/>
    </location>
</feature>
<name>A0A4P9WEV3_9FUNG</name>
<organism evidence="2 3">
    <name type="scientific">Blyttiomyces helicus</name>
    <dbReference type="NCBI Taxonomy" id="388810"/>
    <lineage>
        <taxon>Eukaryota</taxon>
        <taxon>Fungi</taxon>
        <taxon>Fungi incertae sedis</taxon>
        <taxon>Chytridiomycota</taxon>
        <taxon>Chytridiomycota incertae sedis</taxon>
        <taxon>Chytridiomycetes</taxon>
        <taxon>Chytridiomycetes incertae sedis</taxon>
        <taxon>Blyttiomyces</taxon>
    </lineage>
</organism>
<keyword evidence="3" id="KW-1185">Reference proteome</keyword>
<proteinExistence type="predicted"/>
<dbReference type="AlphaFoldDB" id="A0A4P9WEV3"/>
<protein>
    <recommendedName>
        <fullName evidence="4">Arf-GAP domain-containing protein</fullName>
    </recommendedName>
</protein>
<accession>A0A4P9WEV3</accession>
<dbReference type="EMBL" id="KZ995605">
    <property type="protein sequence ID" value="RKO90335.1"/>
    <property type="molecule type" value="Genomic_DNA"/>
</dbReference>
<reference evidence="3" key="1">
    <citation type="journal article" date="2018" name="Nat. Microbiol.">
        <title>Leveraging single-cell genomics to expand the fungal tree of life.</title>
        <authorList>
            <person name="Ahrendt S.R."/>
            <person name="Quandt C.A."/>
            <person name="Ciobanu D."/>
            <person name="Clum A."/>
            <person name="Salamov A."/>
            <person name="Andreopoulos B."/>
            <person name="Cheng J.F."/>
            <person name="Woyke T."/>
            <person name="Pelin A."/>
            <person name="Henrissat B."/>
            <person name="Reynolds N.K."/>
            <person name="Benny G.L."/>
            <person name="Smith M.E."/>
            <person name="James T.Y."/>
            <person name="Grigoriev I.V."/>
        </authorList>
    </citation>
    <scope>NUCLEOTIDE SEQUENCE [LARGE SCALE GENOMIC DNA]</scope>
</reference>
<evidence type="ECO:0000313" key="3">
    <source>
        <dbReference type="Proteomes" id="UP000269721"/>
    </source>
</evidence>